<organism evidence="1 2">
    <name type="scientific">Tuber aestivum</name>
    <name type="common">summer truffle</name>
    <dbReference type="NCBI Taxonomy" id="59557"/>
    <lineage>
        <taxon>Eukaryota</taxon>
        <taxon>Fungi</taxon>
        <taxon>Dikarya</taxon>
        <taxon>Ascomycota</taxon>
        <taxon>Pezizomycotina</taxon>
        <taxon>Pezizomycetes</taxon>
        <taxon>Pezizales</taxon>
        <taxon>Tuberaceae</taxon>
        <taxon>Tuber</taxon>
    </lineage>
</organism>
<proteinExistence type="predicted"/>
<feature type="non-terminal residue" evidence="1">
    <location>
        <position position="1"/>
    </location>
</feature>
<sequence length="149" mass="16914">CRPEHSPLPHARGEAVKSIRSLPLQLLVAHCHTRPLVNSLLPHTRGEAEQAFHSLRPQPLVVHYHICCPQHSRSQYPVFSWLGIYRWSPNLTRRSSRLLVGKSRSRTCDAGKGHQGYIWLATPCQAREPSLTRRRVGIHEPIASTVVEK</sequence>
<evidence type="ECO:0000313" key="1">
    <source>
        <dbReference type="EMBL" id="CUS06655.1"/>
    </source>
</evidence>
<dbReference type="Proteomes" id="UP001412239">
    <property type="component" value="Unassembled WGS sequence"/>
</dbReference>
<reference evidence="1" key="1">
    <citation type="submission" date="2015-10" db="EMBL/GenBank/DDBJ databases">
        <authorList>
            <person name="Regsiter A."/>
            <person name="william w."/>
        </authorList>
    </citation>
    <scope>NUCLEOTIDE SEQUENCE</scope>
    <source>
        <strain evidence="1">Montdore</strain>
    </source>
</reference>
<protein>
    <submittedName>
        <fullName evidence="1">Uncharacterized protein</fullName>
    </submittedName>
</protein>
<evidence type="ECO:0000313" key="2">
    <source>
        <dbReference type="Proteomes" id="UP001412239"/>
    </source>
</evidence>
<dbReference type="AlphaFoldDB" id="A0A292PJ22"/>
<accession>A0A292PJ22</accession>
<dbReference type="EMBL" id="LN892182">
    <property type="protein sequence ID" value="CUS06655.1"/>
    <property type="molecule type" value="Genomic_DNA"/>
</dbReference>
<name>A0A292PJ22_9PEZI</name>
<gene>
    <name evidence="1" type="ORF">GSTUAT00009287001</name>
</gene>
<keyword evidence="2" id="KW-1185">Reference proteome</keyword>